<dbReference type="GO" id="GO:0008239">
    <property type="term" value="F:dipeptidyl-peptidase activity"/>
    <property type="evidence" value="ECO:0007669"/>
    <property type="project" value="TreeGrafter"/>
</dbReference>
<keyword evidence="4" id="KW-0378">Hydrolase</keyword>
<dbReference type="InterPro" id="IPR029058">
    <property type="entry name" value="AB_hydrolase_fold"/>
</dbReference>
<reference evidence="7 8" key="1">
    <citation type="submission" date="2019-07" db="EMBL/GenBank/DDBJ databases">
        <title>Genomics analysis of Aphanomyces spp. identifies a new class of oomycete effector associated with host adaptation.</title>
        <authorList>
            <person name="Gaulin E."/>
        </authorList>
    </citation>
    <scope>NUCLEOTIDE SEQUENCE [LARGE SCALE GENOMIC DNA]</scope>
    <source>
        <strain evidence="7 8">ATCC 201684</strain>
    </source>
</reference>
<sequence>MQLWSLLLVPLVAAAASVGDKVFKLKHFRLEDYRHLYNNQSEQSGIEAAATQQWFASQLVDHTDANNKAVWKQQYFVNDQFYGGPGSPVFLFISGEDAINSVFIQGANYFIGELAQENKAMLVALEHRYYGSSQPVPDWSNANLKYLTSEQALADIATFQDYFIKQYQLSTSSPWVAFGGSYSGSLAAWLKLKYPTRFVGSVASSGPIQAQSDFSAYSDVVSNDIKIIGGSTCAQTLQDGLKEFHRLVASTNSNDAAMLKQLFNPCYTMNSDDDRAVLEFSLFLEIIGEAQYNPDNFKSFCTTYLSTSTPTIVPFLQIDRKLVLLQLVLWLCERLYRNYNHHGWMGSSGSATASGVFSPLKYATNSVLLNKLCQSAYGIANVDANVAATNQRYGGLKINVENVVFPSSSYDPWSALALSNSTGVANSKSQVVYIDGGSHCRDMYASRSTDTASVQWAHTQIRAAVKRFLTKK</sequence>
<dbReference type="SUPFAM" id="SSF53474">
    <property type="entry name" value="alpha/beta-Hydrolases"/>
    <property type="match status" value="1"/>
</dbReference>
<keyword evidence="8" id="KW-1185">Reference proteome</keyword>
<dbReference type="EMBL" id="VJMJ01000012">
    <property type="protein sequence ID" value="KAF0744036.1"/>
    <property type="molecule type" value="Genomic_DNA"/>
</dbReference>
<name>A0A6G0XUB5_9STRA</name>
<dbReference type="InterPro" id="IPR008758">
    <property type="entry name" value="Peptidase_S28"/>
</dbReference>
<dbReference type="GO" id="GO:0006508">
    <property type="term" value="P:proteolysis"/>
    <property type="evidence" value="ECO:0007669"/>
    <property type="project" value="UniProtKB-KW"/>
</dbReference>
<dbReference type="PANTHER" id="PTHR11010">
    <property type="entry name" value="PROTEASE S28 PRO-X CARBOXYPEPTIDASE-RELATED"/>
    <property type="match status" value="1"/>
</dbReference>
<evidence type="ECO:0000256" key="1">
    <source>
        <dbReference type="ARBA" id="ARBA00011079"/>
    </source>
</evidence>
<organism evidence="7 8">
    <name type="scientific">Aphanomyces euteiches</name>
    <dbReference type="NCBI Taxonomy" id="100861"/>
    <lineage>
        <taxon>Eukaryota</taxon>
        <taxon>Sar</taxon>
        <taxon>Stramenopiles</taxon>
        <taxon>Oomycota</taxon>
        <taxon>Saprolegniomycetes</taxon>
        <taxon>Saprolegniales</taxon>
        <taxon>Verrucalvaceae</taxon>
        <taxon>Aphanomyces</taxon>
    </lineage>
</organism>
<keyword evidence="2" id="KW-0645">Protease</keyword>
<comment type="caution">
    <text evidence="7">The sequence shown here is derived from an EMBL/GenBank/DDBJ whole genome shotgun (WGS) entry which is preliminary data.</text>
</comment>
<dbReference type="PANTHER" id="PTHR11010:SF117">
    <property type="entry name" value="SERINE PROTEASE 16"/>
    <property type="match status" value="1"/>
</dbReference>
<dbReference type="Pfam" id="PF05577">
    <property type="entry name" value="Peptidase_S28"/>
    <property type="match status" value="2"/>
</dbReference>
<feature type="chain" id="PRO_5026027389" evidence="6">
    <location>
        <begin position="20"/>
        <end position="472"/>
    </location>
</feature>
<evidence type="ECO:0000256" key="4">
    <source>
        <dbReference type="ARBA" id="ARBA00022801"/>
    </source>
</evidence>
<feature type="signal peptide" evidence="6">
    <location>
        <begin position="1"/>
        <end position="19"/>
    </location>
</feature>
<evidence type="ECO:0000256" key="5">
    <source>
        <dbReference type="ARBA" id="ARBA00023180"/>
    </source>
</evidence>
<evidence type="ECO:0000256" key="6">
    <source>
        <dbReference type="SAM" id="SignalP"/>
    </source>
</evidence>
<gene>
    <name evidence="7" type="ORF">Ae201684_001669</name>
</gene>
<dbReference type="AlphaFoldDB" id="A0A6G0XUB5"/>
<keyword evidence="5" id="KW-0325">Glycoprotein</keyword>
<dbReference type="GO" id="GO:0070008">
    <property type="term" value="F:serine-type exopeptidase activity"/>
    <property type="evidence" value="ECO:0007669"/>
    <property type="project" value="InterPro"/>
</dbReference>
<evidence type="ECO:0000313" key="8">
    <source>
        <dbReference type="Proteomes" id="UP000481153"/>
    </source>
</evidence>
<comment type="similarity">
    <text evidence="1">Belongs to the peptidase S28 family.</text>
</comment>
<evidence type="ECO:0000313" key="7">
    <source>
        <dbReference type="EMBL" id="KAF0744036.1"/>
    </source>
</evidence>
<protein>
    <submittedName>
        <fullName evidence="7">Uncharacterized protein</fullName>
    </submittedName>
</protein>
<evidence type="ECO:0000256" key="3">
    <source>
        <dbReference type="ARBA" id="ARBA00022729"/>
    </source>
</evidence>
<dbReference type="Proteomes" id="UP000481153">
    <property type="component" value="Unassembled WGS sequence"/>
</dbReference>
<accession>A0A6G0XUB5</accession>
<keyword evidence="3 6" id="KW-0732">Signal</keyword>
<dbReference type="Gene3D" id="3.40.50.1820">
    <property type="entry name" value="alpha/beta hydrolase"/>
    <property type="match status" value="1"/>
</dbReference>
<proteinExistence type="inferred from homology"/>
<evidence type="ECO:0000256" key="2">
    <source>
        <dbReference type="ARBA" id="ARBA00022670"/>
    </source>
</evidence>
<dbReference type="VEuPathDB" id="FungiDB:AeMF1_017730"/>